<protein>
    <submittedName>
        <fullName evidence="1">VCBS domain-containing protein</fullName>
    </submittedName>
</protein>
<dbReference type="InterPro" id="IPR010221">
    <property type="entry name" value="VCBS_dom"/>
</dbReference>
<reference evidence="1" key="2">
    <citation type="submission" date="2023-01" db="EMBL/GenBank/DDBJ databases">
        <title>Gilvimarinus xylanilyticus HB14 isolated from Caulerpa lentillifera aquaculture base in Hainan, China.</title>
        <authorList>
            <person name="Zhang Y.-J."/>
        </authorList>
    </citation>
    <scope>NUCLEOTIDE SEQUENCE</scope>
    <source>
        <strain evidence="1">HB14</strain>
    </source>
</reference>
<proteinExistence type="predicted"/>
<sequence>EIVISITGTDDGAIITGGDTGEVTEDLDVQPVDQLVYTDQLEGDDVDFDQDQVDPSQTVAVGSNTLGNLDIQADGNWTYTVANALTQYLAVGQTKLELFQITTVGGTEHIVAVTINGTNDVPTLEAVVANGDVDAVTLPETNQPLASAGTLTAGDVDVRDSVTPSVTSLSTAGNTDALDNAALLSMFSVDAVAVIANGATEGTVNWSFDSADESF</sequence>
<feature type="non-terminal residue" evidence="1">
    <location>
        <position position="1"/>
    </location>
</feature>
<organism evidence="1 2">
    <name type="scientific">Gilvimarinus xylanilyticus</name>
    <dbReference type="NCBI Taxonomy" id="2944139"/>
    <lineage>
        <taxon>Bacteria</taxon>
        <taxon>Pseudomonadati</taxon>
        <taxon>Pseudomonadota</taxon>
        <taxon>Gammaproteobacteria</taxon>
        <taxon>Cellvibrionales</taxon>
        <taxon>Cellvibrionaceae</taxon>
        <taxon>Gilvimarinus</taxon>
    </lineage>
</organism>
<feature type="non-terminal residue" evidence="1">
    <location>
        <position position="215"/>
    </location>
</feature>
<evidence type="ECO:0000313" key="2">
    <source>
        <dbReference type="Proteomes" id="UP001139319"/>
    </source>
</evidence>
<dbReference type="NCBIfam" id="TIGR01965">
    <property type="entry name" value="VCBS_repeat"/>
    <property type="match status" value="2"/>
</dbReference>
<evidence type="ECO:0000313" key="1">
    <source>
        <dbReference type="EMBL" id="MCP8901031.1"/>
    </source>
</evidence>
<dbReference type="RefSeq" id="WP_253969318.1">
    <property type="nucleotide sequence ID" value="NZ_JAMFTH010000012.1"/>
</dbReference>
<gene>
    <name evidence="1" type="ORF">M6D89_17130</name>
</gene>
<dbReference type="EMBL" id="JAMFTH010000012">
    <property type="protein sequence ID" value="MCP8901031.1"/>
    <property type="molecule type" value="Genomic_DNA"/>
</dbReference>
<dbReference type="Gene3D" id="2.60.40.10">
    <property type="entry name" value="Immunoglobulins"/>
    <property type="match status" value="1"/>
</dbReference>
<dbReference type="AlphaFoldDB" id="A0A9X2KUL0"/>
<reference evidence="1" key="1">
    <citation type="submission" date="2022-05" db="EMBL/GenBank/DDBJ databases">
        <authorList>
            <person name="Sun H.-N."/>
        </authorList>
    </citation>
    <scope>NUCLEOTIDE SEQUENCE</scope>
    <source>
        <strain evidence="1">HB14</strain>
    </source>
</reference>
<accession>A0A9X2KUL0</accession>
<dbReference type="InterPro" id="IPR013783">
    <property type="entry name" value="Ig-like_fold"/>
</dbReference>
<name>A0A9X2KUL0_9GAMM</name>
<keyword evidence="2" id="KW-1185">Reference proteome</keyword>
<dbReference type="Proteomes" id="UP001139319">
    <property type="component" value="Unassembled WGS sequence"/>
</dbReference>
<comment type="caution">
    <text evidence="1">The sequence shown here is derived from an EMBL/GenBank/DDBJ whole genome shotgun (WGS) entry which is preliminary data.</text>
</comment>